<evidence type="ECO:0000313" key="1">
    <source>
        <dbReference type="EMBL" id="CAI9279409.1"/>
    </source>
</evidence>
<proteinExistence type="predicted"/>
<dbReference type="Proteomes" id="UP001177003">
    <property type="component" value="Chromosome 4"/>
</dbReference>
<protein>
    <submittedName>
        <fullName evidence="1">Uncharacterized protein</fullName>
    </submittedName>
</protein>
<evidence type="ECO:0000313" key="2">
    <source>
        <dbReference type="Proteomes" id="UP001177003"/>
    </source>
</evidence>
<reference evidence="1" key="1">
    <citation type="submission" date="2023-04" db="EMBL/GenBank/DDBJ databases">
        <authorList>
            <person name="Vijverberg K."/>
            <person name="Xiong W."/>
            <person name="Schranz E."/>
        </authorList>
    </citation>
    <scope>NUCLEOTIDE SEQUENCE</scope>
</reference>
<keyword evidence="2" id="KW-1185">Reference proteome</keyword>
<name>A0AA35YSU7_LACSI</name>
<sequence length="250" mass="27773">MGASHYALKASIQVTATVALKHVPAVVAWNESTLVGDVLNIDLLTELPKLMDIEHKFSHNLFYVWVMKTLQVEGWNWHNLDLSYGTTCILTSTLTRINDVTFMAADNDKDVTDGRQAPTTMTPTKIIGEVKSTLIGENVSYPRIPEPNYTLEIPNTCQGGEMLIRCPIPNALSVNPSEVGPAAKNMEWAYRINPETSTPIRISLTHLDSLPNFNLVTPLEREGRLCAISPPSLHPEEFSTLLSQILSRKH</sequence>
<dbReference type="AlphaFoldDB" id="A0AA35YSU7"/>
<accession>A0AA35YSU7</accession>
<organism evidence="1 2">
    <name type="scientific">Lactuca saligna</name>
    <name type="common">Willowleaf lettuce</name>
    <dbReference type="NCBI Taxonomy" id="75948"/>
    <lineage>
        <taxon>Eukaryota</taxon>
        <taxon>Viridiplantae</taxon>
        <taxon>Streptophyta</taxon>
        <taxon>Embryophyta</taxon>
        <taxon>Tracheophyta</taxon>
        <taxon>Spermatophyta</taxon>
        <taxon>Magnoliopsida</taxon>
        <taxon>eudicotyledons</taxon>
        <taxon>Gunneridae</taxon>
        <taxon>Pentapetalae</taxon>
        <taxon>asterids</taxon>
        <taxon>campanulids</taxon>
        <taxon>Asterales</taxon>
        <taxon>Asteraceae</taxon>
        <taxon>Cichorioideae</taxon>
        <taxon>Cichorieae</taxon>
        <taxon>Lactucinae</taxon>
        <taxon>Lactuca</taxon>
    </lineage>
</organism>
<gene>
    <name evidence="1" type="ORF">LSALG_LOCUS19210</name>
</gene>
<dbReference type="EMBL" id="OX465080">
    <property type="protein sequence ID" value="CAI9279409.1"/>
    <property type="molecule type" value="Genomic_DNA"/>
</dbReference>